<evidence type="ECO:0000313" key="3">
    <source>
        <dbReference type="EMBL" id="CDR48322.1"/>
    </source>
</evidence>
<dbReference type="OrthoDB" id="8300194at2759"/>
<reference evidence="3" key="1">
    <citation type="journal article" date="2014" name="Genome Announc.">
        <title>Draft genome sequence of Rhodosporidium toruloides CECT1137, an oleaginous yeast of biotechnological interest.</title>
        <authorList>
            <person name="Morin N."/>
            <person name="Calcas X."/>
            <person name="Devillers H."/>
            <person name="Durrens P."/>
            <person name="Sherman D.J."/>
            <person name="Nicaud J.-M."/>
            <person name="Neuveglise C."/>
        </authorList>
    </citation>
    <scope>NUCLEOTIDE SEQUENCE</scope>
    <source>
        <strain evidence="3">CECT1137</strain>
    </source>
</reference>
<feature type="region of interest" description="Disordered" evidence="1">
    <location>
        <begin position="1"/>
        <end position="38"/>
    </location>
</feature>
<accession>A0A061BG33</accession>
<dbReference type="InterPro" id="IPR008266">
    <property type="entry name" value="Tyr_kinase_AS"/>
</dbReference>
<dbReference type="PANTHER" id="PTHR21310:SF15">
    <property type="entry name" value="AMINOGLYCOSIDE PHOSPHOTRANSFERASE DOMAIN-CONTAINING PROTEIN"/>
    <property type="match status" value="1"/>
</dbReference>
<dbReference type="GO" id="GO:0004672">
    <property type="term" value="F:protein kinase activity"/>
    <property type="evidence" value="ECO:0007669"/>
    <property type="project" value="InterPro"/>
</dbReference>
<gene>
    <name evidence="3" type="ORF">RHTO0S_17e01178g</name>
</gene>
<dbReference type="PROSITE" id="PS00109">
    <property type="entry name" value="PROTEIN_KINASE_TYR"/>
    <property type="match status" value="1"/>
</dbReference>
<dbReference type="InterPro" id="IPR051678">
    <property type="entry name" value="AGP_Transferase"/>
</dbReference>
<evidence type="ECO:0000259" key="2">
    <source>
        <dbReference type="Pfam" id="PF01636"/>
    </source>
</evidence>
<dbReference type="Gene3D" id="3.90.1200.10">
    <property type="match status" value="1"/>
</dbReference>
<dbReference type="InterPro" id="IPR011009">
    <property type="entry name" value="Kinase-like_dom_sf"/>
</dbReference>
<dbReference type="SUPFAM" id="SSF56112">
    <property type="entry name" value="Protein kinase-like (PK-like)"/>
    <property type="match status" value="1"/>
</dbReference>
<sequence>MINPRTPFAPRTNRPVASSPSFTSSSKRPSLSQHLPSPSFVRTNGAHVDPDNLSYCRLHGQFVKRVTWRGKEILIKYGEEVFSSEAEVMRLVREDTTVPVPAVLGVAVDAASGETFIYEELVDAPTLADAWDSLTPAEIKSITSDFSRCIAELAKIDVPANVLLGNYNMSLHARVADSCHVTRSYRPEPTLRTLVNFREWIRFEINRRSHSLNELSIPADIERFLAQGDIGLVHADLSAGNILVKSGRIAAIVDWAEAAWLPRIAEAYTLVTYLERHRCECRAGLQALLATFNLDAETLEGFKILSKALTAYPNKNFPMLRGNGGAPRGAQHREADSRRPRRGA</sequence>
<organism evidence="3">
    <name type="scientific">Rhodotorula toruloides</name>
    <name type="common">Yeast</name>
    <name type="synonym">Rhodosporidium toruloides</name>
    <dbReference type="NCBI Taxonomy" id="5286"/>
    <lineage>
        <taxon>Eukaryota</taxon>
        <taxon>Fungi</taxon>
        <taxon>Dikarya</taxon>
        <taxon>Basidiomycota</taxon>
        <taxon>Pucciniomycotina</taxon>
        <taxon>Microbotryomycetes</taxon>
        <taxon>Sporidiobolales</taxon>
        <taxon>Sporidiobolaceae</taxon>
        <taxon>Rhodotorula</taxon>
    </lineage>
</organism>
<dbReference type="AlphaFoldDB" id="A0A061BG33"/>
<evidence type="ECO:0000256" key="1">
    <source>
        <dbReference type="SAM" id="MobiDB-lite"/>
    </source>
</evidence>
<dbReference type="PANTHER" id="PTHR21310">
    <property type="entry name" value="AMINOGLYCOSIDE PHOSPHOTRANSFERASE-RELATED-RELATED"/>
    <property type="match status" value="1"/>
</dbReference>
<feature type="compositionally biased region" description="Low complexity" evidence="1">
    <location>
        <begin position="15"/>
        <end position="32"/>
    </location>
</feature>
<feature type="domain" description="Aminoglycoside phosphotransferase" evidence="2">
    <location>
        <begin position="83"/>
        <end position="288"/>
    </location>
</feature>
<protein>
    <submittedName>
        <fullName evidence="3">RHTO0S17e01178g1_1</fullName>
    </submittedName>
</protein>
<name>A0A061BG33_RHOTO</name>
<proteinExistence type="predicted"/>
<dbReference type="Pfam" id="PF01636">
    <property type="entry name" value="APH"/>
    <property type="match status" value="1"/>
</dbReference>
<feature type="region of interest" description="Disordered" evidence="1">
    <location>
        <begin position="320"/>
        <end position="344"/>
    </location>
</feature>
<dbReference type="InterPro" id="IPR002575">
    <property type="entry name" value="Aminoglycoside_PTrfase"/>
</dbReference>
<dbReference type="EMBL" id="LK052952">
    <property type="protein sequence ID" value="CDR48322.1"/>
    <property type="molecule type" value="Genomic_DNA"/>
</dbReference>